<evidence type="ECO:0000256" key="1">
    <source>
        <dbReference type="SAM" id="Phobius"/>
    </source>
</evidence>
<organism evidence="2">
    <name type="scientific">Rhodococcus sp. NS1</name>
    <dbReference type="NCBI Taxonomy" id="402236"/>
    <lineage>
        <taxon>Bacteria</taxon>
        <taxon>Bacillati</taxon>
        <taxon>Actinomycetota</taxon>
        <taxon>Actinomycetes</taxon>
        <taxon>Mycobacteriales</taxon>
        <taxon>Nocardiaceae</taxon>
        <taxon>Rhodococcus</taxon>
    </lineage>
</organism>
<protein>
    <submittedName>
        <fullName evidence="2">Uncharacterized protein</fullName>
    </submittedName>
</protein>
<keyword evidence="1" id="KW-0472">Membrane</keyword>
<gene>
    <name evidence="2" type="ORF">LRS1606.417</name>
</gene>
<feature type="transmembrane region" description="Helical" evidence="1">
    <location>
        <begin position="67"/>
        <end position="87"/>
    </location>
</feature>
<name>A0A097SQN9_9NOCA</name>
<evidence type="ECO:0000313" key="2">
    <source>
        <dbReference type="EMBL" id="AIU93851.1"/>
    </source>
</evidence>
<proteinExistence type="predicted"/>
<keyword evidence="2" id="KW-0614">Plasmid</keyword>
<dbReference type="EMBL" id="KJ605395">
    <property type="protein sequence ID" value="AIU93851.1"/>
    <property type="molecule type" value="Genomic_DNA"/>
</dbReference>
<dbReference type="AlphaFoldDB" id="A0A097SQN9"/>
<reference evidence="2" key="1">
    <citation type="submission" date="2014-03" db="EMBL/GenBank/DDBJ databases">
        <authorList>
            <person name="Zhang G."/>
            <person name="Zhu L."/>
            <person name="Fang P."/>
        </authorList>
    </citation>
    <scope>NUCLEOTIDE SEQUENCE</scope>
    <source>
        <strain evidence="2">NS1</strain>
        <plasmid evidence="2">pNSL1</plasmid>
    </source>
</reference>
<keyword evidence="1" id="KW-0812">Transmembrane</keyword>
<accession>A0A097SQN9</accession>
<geneLocation type="plasmid" evidence="2">
    <name>pNSL1</name>
</geneLocation>
<keyword evidence="1" id="KW-1133">Transmembrane helix</keyword>
<sequence length="88" mass="9214">MRSKEPRVSGLSRGIAQILVARGDDVVDVPSTLAMKVRGLSTGRGRKTDPDDARAVALAALYHRVPVCLSSCAGGFICVLLVAAFFVG</sequence>